<proteinExistence type="predicted"/>
<protein>
    <submittedName>
        <fullName evidence="2">Uncharacterized protein</fullName>
    </submittedName>
</protein>
<evidence type="ECO:0000256" key="1">
    <source>
        <dbReference type="SAM" id="MobiDB-lite"/>
    </source>
</evidence>
<reference evidence="2 3" key="1">
    <citation type="journal article" date="2022" name="Nat. Plants">
        <title>Genomes of leafy and leafless Platanthera orchids illuminate the evolution of mycoheterotrophy.</title>
        <authorList>
            <person name="Li M.H."/>
            <person name="Liu K.W."/>
            <person name="Li Z."/>
            <person name="Lu H.C."/>
            <person name="Ye Q.L."/>
            <person name="Zhang D."/>
            <person name="Wang J.Y."/>
            <person name="Li Y.F."/>
            <person name="Zhong Z.M."/>
            <person name="Liu X."/>
            <person name="Yu X."/>
            <person name="Liu D.K."/>
            <person name="Tu X.D."/>
            <person name="Liu B."/>
            <person name="Hao Y."/>
            <person name="Liao X.Y."/>
            <person name="Jiang Y.T."/>
            <person name="Sun W.H."/>
            <person name="Chen J."/>
            <person name="Chen Y.Q."/>
            <person name="Ai Y."/>
            <person name="Zhai J.W."/>
            <person name="Wu S.S."/>
            <person name="Zhou Z."/>
            <person name="Hsiao Y.Y."/>
            <person name="Wu W.L."/>
            <person name="Chen Y.Y."/>
            <person name="Lin Y.F."/>
            <person name="Hsu J.L."/>
            <person name="Li C.Y."/>
            <person name="Wang Z.W."/>
            <person name="Zhao X."/>
            <person name="Zhong W.Y."/>
            <person name="Ma X.K."/>
            <person name="Ma L."/>
            <person name="Huang J."/>
            <person name="Chen G.Z."/>
            <person name="Huang M.Z."/>
            <person name="Huang L."/>
            <person name="Peng D.H."/>
            <person name="Luo Y.B."/>
            <person name="Zou S.Q."/>
            <person name="Chen S.P."/>
            <person name="Lan S."/>
            <person name="Tsai W.C."/>
            <person name="Van de Peer Y."/>
            <person name="Liu Z.J."/>
        </authorList>
    </citation>
    <scope>NUCLEOTIDE SEQUENCE [LARGE SCALE GENOMIC DNA]</scope>
    <source>
        <strain evidence="2">Lor288</strain>
    </source>
</reference>
<dbReference type="Proteomes" id="UP001412067">
    <property type="component" value="Unassembled WGS sequence"/>
</dbReference>
<feature type="compositionally biased region" description="Basic and acidic residues" evidence="1">
    <location>
        <begin position="130"/>
        <end position="141"/>
    </location>
</feature>
<keyword evidence="3" id="KW-1185">Reference proteome</keyword>
<comment type="caution">
    <text evidence="2">The sequence shown here is derived from an EMBL/GenBank/DDBJ whole genome shotgun (WGS) entry which is preliminary data.</text>
</comment>
<gene>
    <name evidence="2" type="ORF">KSP40_PGU013095</name>
</gene>
<sequence>MSLRRETKISLQRRHRVPGQVGPLPLRRARLSPWRALLCRRHCLCRRLPPLLPMLVPKRLKLPPNAPASLSRDDDTQESIIVWIGIGVPVREHLPPRGGKTNAVVRGRWRLLPQTFVTAAVTPRLQHRLHTSDSKPYDDSSHTGSHLQSKRTLISLKECCSKTTAIPARLTSTLPSQIFQSFVDEGLVSVRNGAAASNGPPDESGDLFISSNRQLQVTRGDALQLQVLARIPYQLQNLNGQVPISDHGGLRIAEGLWFKISKSLDEYADQNGRGLTSPELGLTLRESHREETRLFPGLV</sequence>
<evidence type="ECO:0000313" key="2">
    <source>
        <dbReference type="EMBL" id="KAK8968271.1"/>
    </source>
</evidence>
<dbReference type="EMBL" id="JBBWWR010000004">
    <property type="protein sequence ID" value="KAK8968271.1"/>
    <property type="molecule type" value="Genomic_DNA"/>
</dbReference>
<name>A0ABR2MXX5_9ASPA</name>
<organism evidence="2 3">
    <name type="scientific">Platanthera guangdongensis</name>
    <dbReference type="NCBI Taxonomy" id="2320717"/>
    <lineage>
        <taxon>Eukaryota</taxon>
        <taxon>Viridiplantae</taxon>
        <taxon>Streptophyta</taxon>
        <taxon>Embryophyta</taxon>
        <taxon>Tracheophyta</taxon>
        <taxon>Spermatophyta</taxon>
        <taxon>Magnoliopsida</taxon>
        <taxon>Liliopsida</taxon>
        <taxon>Asparagales</taxon>
        <taxon>Orchidaceae</taxon>
        <taxon>Orchidoideae</taxon>
        <taxon>Orchideae</taxon>
        <taxon>Orchidinae</taxon>
        <taxon>Platanthera</taxon>
    </lineage>
</organism>
<feature type="region of interest" description="Disordered" evidence="1">
    <location>
        <begin position="127"/>
        <end position="149"/>
    </location>
</feature>
<accession>A0ABR2MXX5</accession>
<evidence type="ECO:0000313" key="3">
    <source>
        <dbReference type="Proteomes" id="UP001412067"/>
    </source>
</evidence>